<dbReference type="PANTHER" id="PTHR37981:SF1">
    <property type="entry name" value="SGNH HYDROLASE-TYPE ESTERASE DOMAIN-CONTAINING PROTEIN"/>
    <property type="match status" value="1"/>
</dbReference>
<sequence precursor="true">MRPYEKVRRRLRSLAFAGVLLPALLVPAVAAQGASGSPQSVRGSHSGSLATPSAVPGGDPWVVSLGDSYISGEGGRWAGNTDQSSSKIDALGPTAYFDNKDHTAELIPRCHRSLSAEVHIGIAHSLNLACSGARTSTFTEGGYFKPGLDFYNVGGHQGQALMLRDFALKNRVTMVAVSIGGNDFGFGDVVTSCVEHYLAGTLCKNDLAVTSHFNAANAARITKDIASALRNVGLAMASAGYPDNSYKILVQNYPSPIPFGVDFRYPEHYNRQFVGGCGLWNADADWALQTAMPTVTRSIGAAIVDSGLRNIITMDVSRAVGGHKLCEKGVGLLEEVGLNSWKDPGAVDKTEWINQIRIVTFGTDYFQQESLHPNYWSQLGLRNCLRQAYSGPVPHGGVCVIARKGLTFRGEPEMSLL</sequence>
<evidence type="ECO:0000256" key="1">
    <source>
        <dbReference type="PIRSR" id="PIRSR637460-2"/>
    </source>
</evidence>
<dbReference type="EMBL" id="CP001700">
    <property type="protein sequence ID" value="ACU75992.1"/>
    <property type="molecule type" value="Genomic_DNA"/>
</dbReference>
<evidence type="ECO:0000256" key="2">
    <source>
        <dbReference type="SAM" id="MobiDB-lite"/>
    </source>
</evidence>
<feature type="disulfide bond" evidence="1">
    <location>
        <begin position="193"/>
        <end position="203"/>
    </location>
</feature>
<gene>
    <name evidence="4" type="ordered locus">Caci_7163</name>
</gene>
<keyword evidence="3" id="KW-0732">Signal</keyword>
<dbReference type="PANTHER" id="PTHR37981">
    <property type="entry name" value="LIPASE 2"/>
    <property type="match status" value="1"/>
</dbReference>
<dbReference type="GO" id="GO:0016788">
    <property type="term" value="F:hydrolase activity, acting on ester bonds"/>
    <property type="evidence" value="ECO:0007669"/>
    <property type="project" value="InterPro"/>
</dbReference>
<organism evidence="4 5">
    <name type="scientific">Catenulispora acidiphila (strain DSM 44928 / JCM 14897 / NBRC 102108 / NRRL B-24433 / ID139908)</name>
    <dbReference type="NCBI Taxonomy" id="479433"/>
    <lineage>
        <taxon>Bacteria</taxon>
        <taxon>Bacillati</taxon>
        <taxon>Actinomycetota</taxon>
        <taxon>Actinomycetes</taxon>
        <taxon>Catenulisporales</taxon>
        <taxon>Catenulisporaceae</taxon>
        <taxon>Catenulispora</taxon>
    </lineage>
</organism>
<dbReference type="eggNOG" id="COG2755">
    <property type="taxonomic scope" value="Bacteria"/>
</dbReference>
<dbReference type="SUPFAM" id="SSF52266">
    <property type="entry name" value="SGNH hydrolase"/>
    <property type="match status" value="1"/>
</dbReference>
<dbReference type="OrthoDB" id="3882626at2"/>
<evidence type="ECO:0000313" key="5">
    <source>
        <dbReference type="Proteomes" id="UP000000851"/>
    </source>
</evidence>
<keyword evidence="5" id="KW-1185">Reference proteome</keyword>
<feature type="compositionally biased region" description="Polar residues" evidence="2">
    <location>
        <begin position="35"/>
        <end position="51"/>
    </location>
</feature>
<proteinExistence type="predicted"/>
<name>C7Q6X9_CATAD</name>
<dbReference type="InterPro" id="IPR037460">
    <property type="entry name" value="SEST-like"/>
</dbReference>
<evidence type="ECO:0000256" key="3">
    <source>
        <dbReference type="SAM" id="SignalP"/>
    </source>
</evidence>
<feature type="signal peptide" evidence="3">
    <location>
        <begin position="1"/>
        <end position="30"/>
    </location>
</feature>
<accession>C7Q6X9</accession>
<reference evidence="4 5" key="1">
    <citation type="journal article" date="2009" name="Stand. Genomic Sci.">
        <title>Complete genome sequence of Catenulispora acidiphila type strain (ID 139908).</title>
        <authorList>
            <person name="Copeland A."/>
            <person name="Lapidus A."/>
            <person name="Glavina Del Rio T."/>
            <person name="Nolan M."/>
            <person name="Lucas S."/>
            <person name="Chen F."/>
            <person name="Tice H."/>
            <person name="Cheng J.F."/>
            <person name="Bruce D."/>
            <person name="Goodwin L."/>
            <person name="Pitluck S."/>
            <person name="Mikhailova N."/>
            <person name="Pati A."/>
            <person name="Ivanova N."/>
            <person name="Mavromatis K."/>
            <person name="Chen A."/>
            <person name="Palaniappan K."/>
            <person name="Chain P."/>
            <person name="Land M."/>
            <person name="Hauser L."/>
            <person name="Chang Y.J."/>
            <person name="Jeffries C.D."/>
            <person name="Chertkov O."/>
            <person name="Brettin T."/>
            <person name="Detter J.C."/>
            <person name="Han C."/>
            <person name="Ali Z."/>
            <person name="Tindall B.J."/>
            <person name="Goker M."/>
            <person name="Bristow J."/>
            <person name="Eisen J.A."/>
            <person name="Markowitz V."/>
            <person name="Hugenholtz P."/>
            <person name="Kyrpides N.C."/>
            <person name="Klenk H.P."/>
        </authorList>
    </citation>
    <scope>NUCLEOTIDE SEQUENCE [LARGE SCALE GENOMIC DNA]</scope>
    <source>
        <strain evidence="5">DSM 44928 / JCM 14897 / NBRC 102108 / NRRL B-24433 / ID139908</strain>
    </source>
</reference>
<dbReference type="Proteomes" id="UP000000851">
    <property type="component" value="Chromosome"/>
</dbReference>
<feature type="region of interest" description="Disordered" evidence="2">
    <location>
        <begin position="35"/>
        <end position="55"/>
    </location>
</feature>
<dbReference type="HOGENOM" id="CLU_055979_0_0_11"/>
<dbReference type="AlphaFoldDB" id="C7Q6X9"/>
<evidence type="ECO:0000313" key="4">
    <source>
        <dbReference type="EMBL" id="ACU75992.1"/>
    </source>
</evidence>
<feature type="chain" id="PRO_5039096137" description="SGNH hydrolase-type esterase domain-containing protein" evidence="3">
    <location>
        <begin position="31"/>
        <end position="417"/>
    </location>
</feature>
<keyword evidence="1" id="KW-1015">Disulfide bond</keyword>
<dbReference type="GO" id="GO:0006629">
    <property type="term" value="P:lipid metabolic process"/>
    <property type="evidence" value="ECO:0007669"/>
    <property type="project" value="TreeGrafter"/>
</dbReference>
<protein>
    <recommendedName>
        <fullName evidence="6">SGNH hydrolase-type esterase domain-containing protein</fullName>
    </recommendedName>
</protein>
<dbReference type="InParanoid" id="C7Q6X9"/>
<dbReference type="KEGG" id="cai:Caci_7163"/>
<evidence type="ECO:0008006" key="6">
    <source>
        <dbReference type="Google" id="ProtNLM"/>
    </source>
</evidence>
<dbReference type="RefSeq" id="WP_015795720.1">
    <property type="nucleotide sequence ID" value="NC_013131.1"/>
</dbReference>
<dbReference type="Gene3D" id="3.40.50.1110">
    <property type="entry name" value="SGNH hydrolase"/>
    <property type="match status" value="1"/>
</dbReference>
<dbReference type="InterPro" id="IPR036514">
    <property type="entry name" value="SGNH_hydro_sf"/>
</dbReference>
<dbReference type="STRING" id="479433.Caci_7163"/>